<accession>A0A2A7MZ00</accession>
<dbReference type="OrthoDB" id="9795306at2"/>
<dbReference type="Proteomes" id="UP000465302">
    <property type="component" value="Unassembled WGS sequence"/>
</dbReference>
<dbReference type="SUPFAM" id="SSF54593">
    <property type="entry name" value="Glyoxalase/Bleomycin resistance protein/Dihydroxybiphenyl dioxygenase"/>
    <property type="match status" value="3"/>
</dbReference>
<dbReference type="InterPro" id="IPR041581">
    <property type="entry name" value="Glyoxalase_6"/>
</dbReference>
<dbReference type="Pfam" id="PF00903">
    <property type="entry name" value="Glyoxalase"/>
    <property type="match status" value="1"/>
</dbReference>
<evidence type="ECO:0000313" key="3">
    <source>
        <dbReference type="EMBL" id="PEG37032.1"/>
    </source>
</evidence>
<dbReference type="EMBL" id="BLKS01000001">
    <property type="protein sequence ID" value="GFG52136.1"/>
    <property type="molecule type" value="Genomic_DNA"/>
</dbReference>
<organism evidence="3 4">
    <name type="scientific">Mycolicibacterium agri</name>
    <name type="common">Mycobacterium agri</name>
    <dbReference type="NCBI Taxonomy" id="36811"/>
    <lineage>
        <taxon>Bacteria</taxon>
        <taxon>Bacillati</taxon>
        <taxon>Actinomycetota</taxon>
        <taxon>Actinomycetes</taxon>
        <taxon>Mycobacteriales</taxon>
        <taxon>Mycobacteriaceae</taxon>
        <taxon>Mycolicibacterium</taxon>
    </lineage>
</organism>
<protein>
    <submittedName>
        <fullName evidence="3">Glyoxalase</fullName>
    </submittedName>
</protein>
<keyword evidence="4" id="KW-1185">Reference proteome</keyword>
<comment type="caution">
    <text evidence="3">The sequence shown here is derived from an EMBL/GenBank/DDBJ whole genome shotgun (WGS) entry which is preliminary data.</text>
</comment>
<evidence type="ECO:0000259" key="1">
    <source>
        <dbReference type="PROSITE" id="PS51819"/>
    </source>
</evidence>
<dbReference type="PANTHER" id="PTHR33993">
    <property type="entry name" value="GLYOXALASE-RELATED"/>
    <property type="match status" value="1"/>
</dbReference>
<dbReference type="RefSeq" id="WP_097941232.1">
    <property type="nucleotide sequence ID" value="NZ_BLKS01000001.1"/>
</dbReference>
<evidence type="ECO:0000313" key="4">
    <source>
        <dbReference type="Proteomes" id="UP000220914"/>
    </source>
</evidence>
<dbReference type="Gene3D" id="3.30.720.110">
    <property type="match status" value="1"/>
</dbReference>
<dbReference type="PANTHER" id="PTHR33993:SF14">
    <property type="entry name" value="GB|AAF24581.1"/>
    <property type="match status" value="1"/>
</dbReference>
<dbReference type="InterPro" id="IPR004360">
    <property type="entry name" value="Glyas_Fos-R_dOase_dom"/>
</dbReference>
<dbReference type="Proteomes" id="UP000220914">
    <property type="component" value="Unassembled WGS sequence"/>
</dbReference>
<dbReference type="EMBL" id="PDCP01000029">
    <property type="protein sequence ID" value="PEG37032.1"/>
    <property type="molecule type" value="Genomic_DNA"/>
</dbReference>
<evidence type="ECO:0000313" key="2">
    <source>
        <dbReference type="EMBL" id="GFG52136.1"/>
    </source>
</evidence>
<reference evidence="2" key="3">
    <citation type="submission" date="2020-02" db="EMBL/GenBank/DDBJ databases">
        <authorList>
            <person name="Matsumoto Y."/>
            <person name="Motooka D."/>
            <person name="Nakamura S."/>
        </authorList>
    </citation>
    <scope>NUCLEOTIDE SEQUENCE</scope>
    <source>
        <strain evidence="2">JCM 6377</strain>
    </source>
</reference>
<reference evidence="2 5" key="2">
    <citation type="journal article" date="2019" name="Emerg. Microbes Infect.">
        <title>Comprehensive subspecies identification of 175 nontuberculous mycobacteria species based on 7547 genomic profiles.</title>
        <authorList>
            <person name="Matsumoto Y."/>
            <person name="Kinjo T."/>
            <person name="Motooka D."/>
            <person name="Nabeya D."/>
            <person name="Jung N."/>
            <person name="Uechi K."/>
            <person name="Horii T."/>
            <person name="Iida T."/>
            <person name="Fujita J."/>
            <person name="Nakamura S."/>
        </authorList>
    </citation>
    <scope>NUCLEOTIDE SEQUENCE [LARGE SCALE GENOMIC DNA]</scope>
    <source>
        <strain evidence="2 5">JCM 6377</strain>
    </source>
</reference>
<dbReference type="Gene3D" id="3.10.180.10">
    <property type="entry name" value="2,3-Dihydroxybiphenyl 1,2-Dioxygenase, domain 1"/>
    <property type="match status" value="2"/>
</dbReference>
<name>A0A2A7MZ00_MYCAG</name>
<feature type="domain" description="VOC" evidence="1">
    <location>
        <begin position="72"/>
        <end position="195"/>
    </location>
</feature>
<dbReference type="PROSITE" id="PS51819">
    <property type="entry name" value="VOC"/>
    <property type="match status" value="2"/>
</dbReference>
<dbReference type="Pfam" id="PF18029">
    <property type="entry name" value="Glyoxalase_6"/>
    <property type="match status" value="1"/>
</dbReference>
<dbReference type="InterPro" id="IPR029068">
    <property type="entry name" value="Glyas_Bleomycin-R_OHBP_Dase"/>
</dbReference>
<dbReference type="InterPro" id="IPR037523">
    <property type="entry name" value="VOC_core"/>
</dbReference>
<gene>
    <name evidence="3" type="ORF">CQY20_16875</name>
    <name evidence="2" type="ORF">MAGR_35770</name>
</gene>
<dbReference type="InterPro" id="IPR052164">
    <property type="entry name" value="Anthracycline_SecMetBiosynth"/>
</dbReference>
<feature type="domain" description="VOC" evidence="1">
    <location>
        <begin position="324"/>
        <end position="430"/>
    </location>
</feature>
<dbReference type="CDD" id="cd07246">
    <property type="entry name" value="VOC_like"/>
    <property type="match status" value="1"/>
</dbReference>
<reference evidence="3 4" key="1">
    <citation type="submission" date="2017-10" db="EMBL/GenBank/DDBJ databases">
        <title>The new phylogeny of genus Mycobacterium.</title>
        <authorList>
            <person name="Tortoli E."/>
            <person name="Trovato A."/>
            <person name="Cirillo D.M."/>
        </authorList>
    </citation>
    <scope>NUCLEOTIDE SEQUENCE [LARGE SCALE GENOMIC DNA]</scope>
    <source>
        <strain evidence="3 4">CCUG37673</strain>
    </source>
</reference>
<dbReference type="AlphaFoldDB" id="A0A2A7MZ00"/>
<proteinExistence type="predicted"/>
<evidence type="ECO:0000313" key="5">
    <source>
        <dbReference type="Proteomes" id="UP000465302"/>
    </source>
</evidence>
<dbReference type="Gene3D" id="3.30.720.120">
    <property type="match status" value="1"/>
</dbReference>
<sequence length="430" mass="46089">MTSNGHDPLTVLHGDELPVHPDPAFAARLRARLESALFLPNRTRGVDMSGTDTAIAELNEPIADRGASVPPRAAALPYLSVANARDAVAWYREVFGATLVGEMYEMDDGRVGHAELQIGDGVLYLADEYPELGLKAPEPHAVSVSLMLHVSDTDATLQVARERGAVVQREPYENYGARNAAIIDPFGHRWMLSGPVTGAALPIQHGDIGYVSLWTPDADRAAAFYGHVLGWTYDPATHEVTNTAERIGIFSVPGPPTLFCCYAVDDLAAARQAIVAGGGTVDQVEEFEFGTLSGATDSLGRSFAVYRPKPGQPRPALNGTGPGELSYVTYEVTDSAAFKAFYSRVLFWTFEPGRIADGWQIQQTHPMAGVAGSSAASVTVPMWTVEDVDAAVARVREAGGTIIEEPSQQSYGRSALCADDQGSRFYLGSF</sequence>